<keyword evidence="3 4" id="KW-0687">Ribonucleoprotein</keyword>
<dbReference type="GO" id="GO:0003735">
    <property type="term" value="F:structural constituent of ribosome"/>
    <property type="evidence" value="ECO:0007669"/>
    <property type="project" value="InterPro"/>
</dbReference>
<dbReference type="GO" id="GO:0032543">
    <property type="term" value="P:mitochondrial translation"/>
    <property type="evidence" value="ECO:0007669"/>
    <property type="project" value="TreeGrafter"/>
</dbReference>
<name>A0A0E3DBD2_9FLOR</name>
<organism evidence="5">
    <name type="scientific">Schizymenia dubyi</name>
    <dbReference type="NCBI Taxonomy" id="38368"/>
    <lineage>
        <taxon>Eukaryota</taxon>
        <taxon>Rhodophyta</taxon>
        <taxon>Florideophyceae</taxon>
        <taxon>Rhodymeniophycidae</taxon>
        <taxon>Nemastomatales</taxon>
        <taxon>Schizymeniaceae</taxon>
        <taxon>Schizymenia</taxon>
    </lineage>
</organism>
<evidence type="ECO:0000256" key="3">
    <source>
        <dbReference type="ARBA" id="ARBA00023274"/>
    </source>
</evidence>
<dbReference type="InterPro" id="IPR000114">
    <property type="entry name" value="Ribosomal_uL16_bact-type"/>
</dbReference>
<protein>
    <submittedName>
        <fullName evidence="5">Ribosomal protein L16</fullName>
    </submittedName>
</protein>
<keyword evidence="2 4" id="KW-0689">Ribosomal protein</keyword>
<dbReference type="EMBL" id="KJ398163">
    <property type="protein sequence ID" value="AHX02519.1"/>
    <property type="molecule type" value="Genomic_DNA"/>
</dbReference>
<dbReference type="InterPro" id="IPR036920">
    <property type="entry name" value="Ribosomal_uL16_sf"/>
</dbReference>
<dbReference type="PANTHER" id="PTHR12220:SF13">
    <property type="entry name" value="LARGE RIBOSOMAL SUBUNIT PROTEIN UL16M"/>
    <property type="match status" value="1"/>
</dbReference>
<dbReference type="CDD" id="cd01433">
    <property type="entry name" value="Ribosomal_L16_L10e"/>
    <property type="match status" value="1"/>
</dbReference>
<proteinExistence type="inferred from homology"/>
<accession>A0A0E3DBD2</accession>
<comment type="similarity">
    <text evidence="1 4">Belongs to the universal ribosomal protein uL16 family.</text>
</comment>
<dbReference type="GO" id="GO:0005762">
    <property type="term" value="C:mitochondrial large ribosomal subunit"/>
    <property type="evidence" value="ECO:0007669"/>
    <property type="project" value="TreeGrafter"/>
</dbReference>
<evidence type="ECO:0000313" key="5">
    <source>
        <dbReference type="EMBL" id="AHX02519.1"/>
    </source>
</evidence>
<reference evidence="5" key="1">
    <citation type="submission" date="2014-02" db="EMBL/GenBank/DDBJ databases">
        <title>Complete mitochondrion genomes reveal florideophycean red algal diversity.</title>
        <authorList>
            <person name="Yang E.C."/>
            <person name="Yoon H.S."/>
        </authorList>
    </citation>
    <scope>NUCLEOTIDE SEQUENCE</scope>
</reference>
<dbReference type="GO" id="GO:0019843">
    <property type="term" value="F:rRNA binding"/>
    <property type="evidence" value="ECO:0007669"/>
    <property type="project" value="InterPro"/>
</dbReference>
<dbReference type="InterPro" id="IPR016180">
    <property type="entry name" value="Ribosomal_uL16_dom"/>
</dbReference>
<dbReference type="Pfam" id="PF00252">
    <property type="entry name" value="Ribosomal_L16"/>
    <property type="match status" value="1"/>
</dbReference>
<keyword evidence="5" id="KW-0496">Mitochondrion</keyword>
<dbReference type="Gene3D" id="3.90.1170.10">
    <property type="entry name" value="Ribosomal protein L10e/L16"/>
    <property type="match status" value="1"/>
</dbReference>
<geneLocation type="mitochondrion" evidence="5"/>
<dbReference type="InterPro" id="IPR047873">
    <property type="entry name" value="Ribosomal_uL16"/>
</dbReference>
<dbReference type="AlphaFoldDB" id="A0A0E3DBD2"/>
<dbReference type="PANTHER" id="PTHR12220">
    <property type="entry name" value="50S/60S RIBOSOMAL PROTEIN L16"/>
    <property type="match status" value="1"/>
</dbReference>
<gene>
    <name evidence="5" type="primary">rpl16</name>
    <name evidence="5" type="ORF">Sduby.mt.03</name>
</gene>
<evidence type="ECO:0000256" key="4">
    <source>
        <dbReference type="RuleBase" id="RU004413"/>
    </source>
</evidence>
<dbReference type="PRINTS" id="PR00060">
    <property type="entry name" value="RIBOSOMALL16"/>
</dbReference>
<dbReference type="SUPFAM" id="SSF54686">
    <property type="entry name" value="Ribosomal protein L16p/L10e"/>
    <property type="match status" value="1"/>
</dbReference>
<evidence type="ECO:0000256" key="2">
    <source>
        <dbReference type="ARBA" id="ARBA00022980"/>
    </source>
</evidence>
<evidence type="ECO:0000256" key="1">
    <source>
        <dbReference type="ARBA" id="ARBA00008931"/>
    </source>
</evidence>
<sequence>MIILKKTHNRYSLKSGQANSILRFGKYGIKVITFGRLTKEQLESILWILLKKLKFLSNNKKTFKFWNLLILNSTLTKLSSESRMGKGKGAIYTTALFIKPGTIIFEFDNISMYQMLNIFKFMQKLLPFTISLQKNYI</sequence>